<dbReference type="AlphaFoldDB" id="A0A1B0BRW0"/>
<protein>
    <submittedName>
        <fullName evidence="3">Uncharacterized protein</fullName>
    </submittedName>
</protein>
<evidence type="ECO:0000313" key="4">
    <source>
        <dbReference type="Proteomes" id="UP000092460"/>
    </source>
</evidence>
<dbReference type="STRING" id="67801.A0A1B0BRW0"/>
<keyword evidence="4" id="KW-1185">Reference proteome</keyword>
<evidence type="ECO:0000256" key="1">
    <source>
        <dbReference type="ARBA" id="ARBA00009283"/>
    </source>
</evidence>
<dbReference type="Proteomes" id="UP000092460">
    <property type="component" value="Unassembled WGS sequence"/>
</dbReference>
<reference evidence="3" key="2">
    <citation type="submission" date="2020-05" db="UniProtKB">
        <authorList>
            <consortium name="EnsemblMetazoa"/>
        </authorList>
    </citation>
    <scope>IDENTIFICATION</scope>
    <source>
        <strain evidence="3">IAEA</strain>
    </source>
</reference>
<comment type="similarity">
    <text evidence="1">Belongs to the GDA1/CD39 NTPase family.</text>
</comment>
<dbReference type="EMBL" id="JXJN01019348">
    <property type="status" value="NOT_ANNOTATED_CDS"/>
    <property type="molecule type" value="Genomic_DNA"/>
</dbReference>
<dbReference type="Pfam" id="PF01150">
    <property type="entry name" value="GDA1_CD39"/>
    <property type="match status" value="1"/>
</dbReference>
<proteinExistence type="inferred from homology"/>
<dbReference type="VEuPathDB" id="VectorBase:GPPI038639"/>
<name>A0A1B0BRW0_9MUSC</name>
<reference evidence="4" key="1">
    <citation type="submission" date="2015-01" db="EMBL/GenBank/DDBJ databases">
        <authorList>
            <person name="Aksoy S."/>
            <person name="Warren W."/>
            <person name="Wilson R.K."/>
        </authorList>
    </citation>
    <scope>NUCLEOTIDE SEQUENCE [LARGE SCALE GENOMIC DNA]</scope>
    <source>
        <strain evidence="4">IAEA</strain>
    </source>
</reference>
<evidence type="ECO:0000313" key="3">
    <source>
        <dbReference type="EnsemblMetazoa" id="GPPI038639-PA"/>
    </source>
</evidence>
<dbReference type="EnsemblMetazoa" id="GPPI038639-RA">
    <property type="protein sequence ID" value="GPPI038639-PA"/>
    <property type="gene ID" value="GPPI038639"/>
</dbReference>
<dbReference type="PANTHER" id="PTHR11782">
    <property type="entry name" value="ADENOSINE/GUANOSINE DIPHOSPHATASE"/>
    <property type="match status" value="1"/>
</dbReference>
<dbReference type="PANTHER" id="PTHR11782:SF127">
    <property type="entry name" value="NTPASE, ISOFORM F"/>
    <property type="match status" value="1"/>
</dbReference>
<organism evidence="3 4">
    <name type="scientific">Glossina palpalis gambiensis</name>
    <dbReference type="NCBI Taxonomy" id="67801"/>
    <lineage>
        <taxon>Eukaryota</taxon>
        <taxon>Metazoa</taxon>
        <taxon>Ecdysozoa</taxon>
        <taxon>Arthropoda</taxon>
        <taxon>Hexapoda</taxon>
        <taxon>Insecta</taxon>
        <taxon>Pterygota</taxon>
        <taxon>Neoptera</taxon>
        <taxon>Endopterygota</taxon>
        <taxon>Diptera</taxon>
        <taxon>Brachycera</taxon>
        <taxon>Muscomorpha</taxon>
        <taxon>Hippoboscoidea</taxon>
        <taxon>Glossinidae</taxon>
        <taxon>Glossina</taxon>
    </lineage>
</organism>
<evidence type="ECO:0000256" key="2">
    <source>
        <dbReference type="ARBA" id="ARBA00022801"/>
    </source>
</evidence>
<sequence length="133" mass="14495">MKVHKGLLPGLYIDTTNPFLMHLASKLGYDKQQYAVYAVIVDAGSTGTEELFKERKPGLSAFAGIPEKAALSVKLLLDEAKAFIPKEKWSSTPLLLKATAGLRLLPHSKAENLLNVVRNLFTISVFGVDIDAV</sequence>
<keyword evidence="2" id="KW-0378">Hydrolase</keyword>
<dbReference type="Gene3D" id="3.30.420.40">
    <property type="match status" value="1"/>
</dbReference>
<accession>A0A1B0BRW0</accession>
<dbReference type="InterPro" id="IPR000407">
    <property type="entry name" value="GDA1_CD39_NTPase"/>
</dbReference>
<dbReference type="GO" id="GO:0016787">
    <property type="term" value="F:hydrolase activity"/>
    <property type="evidence" value="ECO:0007669"/>
    <property type="project" value="UniProtKB-KW"/>
</dbReference>